<dbReference type="SMART" id="SM00954">
    <property type="entry name" value="RelA_SpoT"/>
    <property type="match status" value="1"/>
</dbReference>
<evidence type="ECO:0000313" key="3">
    <source>
        <dbReference type="Proteomes" id="UP000028530"/>
    </source>
</evidence>
<keyword evidence="3" id="KW-1185">Reference proteome</keyword>
<dbReference type="Pfam" id="PF04607">
    <property type="entry name" value="RelA_SpoT"/>
    <property type="match status" value="1"/>
</dbReference>
<dbReference type="Proteomes" id="UP000028530">
    <property type="component" value="Chromosome"/>
</dbReference>
<sequence length="327" mass="36823">MKISRSVRSLYEERAELAKKLEAKVKEIFEAKKRAQWFYNGRVKTLESFAQKLETGRVVSPDDMEDLFACTLVVENRGSIKEALKLISAEFEVLEKRPRSPSKTHKSPEAFPFDDLRLYVKLKENESLPSTPVQGIKFEVQVKTFLQHAWGIATHDLIYKGNAVDWAKARVAYQIKAMLEHAEISVEQVESLATSTGLAMTDYRTKEKQKLITWFSQTWTEESLPKDLVRLSDTVLDLCEVIGLKSTDAIKAVAEETAAGRGAALVGLSPYSVILKSLLAKFNEPLVGYLSTPSEQKGKKVRVFGADDPELKAVFNSCHPDKYVYID</sequence>
<evidence type="ECO:0000259" key="1">
    <source>
        <dbReference type="SMART" id="SM00954"/>
    </source>
</evidence>
<dbReference type="GeneID" id="57607812"/>
<accession>A0ABN4IXC2</accession>
<evidence type="ECO:0000313" key="2">
    <source>
        <dbReference type="EMBL" id="ALN20473.1"/>
    </source>
</evidence>
<dbReference type="SUPFAM" id="SSF81301">
    <property type="entry name" value="Nucleotidyltransferase"/>
    <property type="match status" value="1"/>
</dbReference>
<dbReference type="InterPro" id="IPR043519">
    <property type="entry name" value="NT_sf"/>
</dbReference>
<proteinExistence type="predicted"/>
<name>A0ABN4IXC2_ECTME</name>
<protein>
    <recommendedName>
        <fullName evidence="1">RelA/SpoT domain-containing protein</fullName>
    </recommendedName>
</protein>
<reference evidence="2 3" key="1">
    <citation type="submission" date="2015-11" db="EMBL/GenBank/DDBJ databases">
        <authorList>
            <person name="Chong T.M."/>
            <person name="Chan K.G."/>
            <person name="Dessaux Y."/>
        </authorList>
    </citation>
    <scope>NUCLEOTIDE SEQUENCE [LARGE SCALE GENOMIC DNA]</scope>
    <source>
        <strain evidence="2 3">S5.2</strain>
    </source>
</reference>
<gene>
    <name evidence="2" type="ORF">DW68_018140</name>
</gene>
<dbReference type="RefSeq" id="WP_017361238.1">
    <property type="nucleotide sequence ID" value="NZ_CP013124.1"/>
</dbReference>
<dbReference type="EMBL" id="CP013124">
    <property type="protein sequence ID" value="ALN20473.1"/>
    <property type="molecule type" value="Genomic_DNA"/>
</dbReference>
<feature type="domain" description="RelA/SpoT" evidence="1">
    <location>
        <begin position="41"/>
        <end position="165"/>
    </location>
</feature>
<dbReference type="Gene3D" id="3.30.460.10">
    <property type="entry name" value="Beta Polymerase, domain 2"/>
    <property type="match status" value="1"/>
</dbReference>
<dbReference type="InterPro" id="IPR007685">
    <property type="entry name" value="RelA_SpoT"/>
</dbReference>
<organism evidence="2 3">
    <name type="scientific">Ectopseudomonas mendocina S5.2</name>
    <dbReference type="NCBI Taxonomy" id="1225174"/>
    <lineage>
        <taxon>Bacteria</taxon>
        <taxon>Pseudomonadati</taxon>
        <taxon>Pseudomonadota</taxon>
        <taxon>Gammaproteobacteria</taxon>
        <taxon>Pseudomonadales</taxon>
        <taxon>Pseudomonadaceae</taxon>
        <taxon>Ectopseudomonas</taxon>
    </lineage>
</organism>